<dbReference type="InterPro" id="IPR028082">
    <property type="entry name" value="Peripla_BP_I"/>
</dbReference>
<dbReference type="Proteomes" id="UP000599109">
    <property type="component" value="Unassembled WGS sequence"/>
</dbReference>
<dbReference type="PANTHER" id="PTHR30483:SF6">
    <property type="entry name" value="PERIPLASMIC BINDING PROTEIN OF ABC TRANSPORTER FOR NATURAL AMINO ACIDS"/>
    <property type="match status" value="1"/>
</dbReference>
<proteinExistence type="inferred from homology"/>
<comment type="similarity">
    <text evidence="1">Belongs to the leucine-binding protein family.</text>
</comment>
<dbReference type="CDD" id="cd20013">
    <property type="entry name" value="PBP1_RPA0985_benzoate-like"/>
    <property type="match status" value="1"/>
</dbReference>
<dbReference type="AlphaFoldDB" id="A0A936Z4I7"/>
<dbReference type="InterPro" id="IPR028081">
    <property type="entry name" value="Leu-bd"/>
</dbReference>
<sequence length="353" mass="37947">MSGTFADFGQQITTGAKAYMKAHGDTVAGKKVELIVKDVTGPAPDVAKRLAQELVVKDEVDFIVGFGLTPNALAVASIASEAKKPTVIMNAASSVITTKSPYLVRTSMTLPQVTEPMAQWAFKSGVRKVYTIVADYGPGHDAEKAFRTAFGKAGGEIVGDLRVPLKNPEFGPFVQRIKDAKPQAVFVFMPAGELALGFMKAFSERGLDKAGIKLLTTGDLTEDGILEALGEHALGVISTHHYSIAHDSPENKTFLAAYAQLSPQRPNFMAVGAWDGMAAIYEVARRLNGTIDGDKAMQAFKGLKIKSPRGPLEIDAETRDVVQTVYVREVKKVGGKLYNVEFDQFPGVKDPGK</sequence>
<feature type="domain" description="Leucine-binding protein" evidence="3">
    <location>
        <begin position="1"/>
        <end position="332"/>
    </location>
</feature>
<dbReference type="Pfam" id="PF13458">
    <property type="entry name" value="Peripla_BP_6"/>
    <property type="match status" value="1"/>
</dbReference>
<evidence type="ECO:0000256" key="1">
    <source>
        <dbReference type="ARBA" id="ARBA00010062"/>
    </source>
</evidence>
<name>A0A936Z4I7_9BURK</name>
<accession>A0A936Z4I7</accession>
<evidence type="ECO:0000313" key="5">
    <source>
        <dbReference type="Proteomes" id="UP000599109"/>
    </source>
</evidence>
<dbReference type="SUPFAM" id="SSF53822">
    <property type="entry name" value="Periplasmic binding protein-like I"/>
    <property type="match status" value="1"/>
</dbReference>
<dbReference type="Gene3D" id="3.40.50.2300">
    <property type="match status" value="2"/>
</dbReference>
<keyword evidence="2" id="KW-0732">Signal</keyword>
<gene>
    <name evidence="4" type="ORF">JJ685_27415</name>
</gene>
<dbReference type="InterPro" id="IPR051010">
    <property type="entry name" value="BCAA_transport"/>
</dbReference>
<organism evidence="4 5">
    <name type="scientific">Ramlibacter monticola</name>
    <dbReference type="NCBI Taxonomy" id="1926872"/>
    <lineage>
        <taxon>Bacteria</taxon>
        <taxon>Pseudomonadati</taxon>
        <taxon>Pseudomonadota</taxon>
        <taxon>Betaproteobacteria</taxon>
        <taxon>Burkholderiales</taxon>
        <taxon>Comamonadaceae</taxon>
        <taxon>Ramlibacter</taxon>
    </lineage>
</organism>
<protein>
    <submittedName>
        <fullName evidence="4">ABC transporter substrate-binding protein</fullName>
    </submittedName>
</protein>
<keyword evidence="5" id="KW-1185">Reference proteome</keyword>
<comment type="caution">
    <text evidence="4">The sequence shown here is derived from an EMBL/GenBank/DDBJ whole genome shotgun (WGS) entry which is preliminary data.</text>
</comment>
<evidence type="ECO:0000259" key="3">
    <source>
        <dbReference type="Pfam" id="PF13458"/>
    </source>
</evidence>
<reference evidence="4 5" key="1">
    <citation type="journal article" date="2017" name="Int. J. Syst. Evol. Microbiol.">
        <title>Ramlibacter monticola sp. nov., isolated from forest soil.</title>
        <authorList>
            <person name="Chaudhary D.K."/>
            <person name="Kim J."/>
        </authorList>
    </citation>
    <scope>NUCLEOTIDE SEQUENCE [LARGE SCALE GENOMIC DNA]</scope>
    <source>
        <strain evidence="4 5">KACC 19175</strain>
    </source>
</reference>
<evidence type="ECO:0000256" key="2">
    <source>
        <dbReference type="ARBA" id="ARBA00022729"/>
    </source>
</evidence>
<dbReference type="PANTHER" id="PTHR30483">
    <property type="entry name" value="LEUCINE-SPECIFIC-BINDING PROTEIN"/>
    <property type="match status" value="1"/>
</dbReference>
<evidence type="ECO:0000313" key="4">
    <source>
        <dbReference type="EMBL" id="MBL0394898.1"/>
    </source>
</evidence>
<dbReference type="EMBL" id="JAEQNE010000010">
    <property type="protein sequence ID" value="MBL0394898.1"/>
    <property type="molecule type" value="Genomic_DNA"/>
</dbReference>